<sequence>MTDLRGVYAYHALSKHQPQHYAPGPGYLDWASQPAPFRRYVGALLIELTHRPLEQSPAYEAVFAAPLGDPAPLNLASLGQLLYDSLGLSAWKEAGGNRWALRVNPSSGNLHPTEAYLLLPPAVAGESGLLAHYVPDEHALEIRSELPPALGATLAGELPVGGFLLALSSIVWREAWKYGERAYRYCQHDLGHAQAALAIAASALGWQVRLLHGLAEARLDAVLGLDQAEFAEAEQADCLLWIGPPQYAEPRLSEALLAGLSTLPRLGLPNQLSAEQRHWPELERVQALCRAPQLPPRSWTVTAGQAPVEEPELLLRPLLHRRRSAQSMDGRSGIRRELLDCWLARLLPGHSPVPLALTGDTPRVDLLLFVHRVEGLTPGLYWLDRTGSGPQALRADFLWQPVSTEVPLYRLLEGDARGVAQFLSCGQDIAADGCLAVAMLAHFDDALANGSWAYPRLYWECGQIGQLLYLEAEAAGFSGTGIGCYFDDAVHELLGIADSCLQSLYHFTLGRAVWDLRLSSQPAYPTLRRPGQV</sequence>
<dbReference type="AlphaFoldDB" id="A0A7X0ES68"/>
<protein>
    <submittedName>
        <fullName evidence="2">SagB-type dehydrogenase family enzyme</fullName>
    </submittedName>
</protein>
<organism evidence="2 3">
    <name type="scientific">Pseudomonas fluvialis</name>
    <dbReference type="NCBI Taxonomy" id="1793966"/>
    <lineage>
        <taxon>Bacteria</taxon>
        <taxon>Pseudomonadati</taxon>
        <taxon>Pseudomonadota</taxon>
        <taxon>Gammaproteobacteria</taxon>
        <taxon>Pseudomonadales</taxon>
        <taxon>Pseudomonadaceae</taxon>
        <taxon>Pseudomonas</taxon>
    </lineage>
</organism>
<proteinExistence type="predicted"/>
<reference evidence="2 3" key="1">
    <citation type="submission" date="2020-08" db="EMBL/GenBank/DDBJ databases">
        <title>Functional genomics of gut bacteria from endangered species of beetles.</title>
        <authorList>
            <person name="Carlos-Shanley C."/>
        </authorList>
    </citation>
    <scope>NUCLEOTIDE SEQUENCE [LARGE SCALE GENOMIC DNA]</scope>
    <source>
        <strain evidence="2 3">S00202</strain>
    </source>
</reference>
<dbReference type="InterPro" id="IPR029479">
    <property type="entry name" value="Nitroreductase"/>
</dbReference>
<dbReference type="PANTHER" id="PTHR42741:SF3">
    <property type="entry name" value="NITROREDUCTASE FAMILY PROTEIN"/>
    <property type="match status" value="1"/>
</dbReference>
<dbReference type="CDD" id="cd02142">
    <property type="entry name" value="McbC_SagB-like_oxidoreductase"/>
    <property type="match status" value="1"/>
</dbReference>
<gene>
    <name evidence="2" type="ORF">HNP49_002394</name>
</gene>
<keyword evidence="3" id="KW-1185">Reference proteome</keyword>
<dbReference type="EMBL" id="JACHLL010000004">
    <property type="protein sequence ID" value="MBB6342212.1"/>
    <property type="molecule type" value="Genomic_DNA"/>
</dbReference>
<dbReference type="SUPFAM" id="SSF55469">
    <property type="entry name" value="FMN-dependent nitroreductase-like"/>
    <property type="match status" value="2"/>
</dbReference>
<dbReference type="InterPro" id="IPR000415">
    <property type="entry name" value="Nitroreductase-like"/>
</dbReference>
<evidence type="ECO:0000259" key="1">
    <source>
        <dbReference type="Pfam" id="PF00881"/>
    </source>
</evidence>
<dbReference type="Proteomes" id="UP000557193">
    <property type="component" value="Unassembled WGS sequence"/>
</dbReference>
<evidence type="ECO:0000313" key="3">
    <source>
        <dbReference type="Proteomes" id="UP000557193"/>
    </source>
</evidence>
<dbReference type="Pfam" id="PF00881">
    <property type="entry name" value="Nitroreductase"/>
    <property type="match status" value="2"/>
</dbReference>
<feature type="domain" description="Nitroreductase" evidence="1">
    <location>
        <begin position="444"/>
        <end position="510"/>
    </location>
</feature>
<comment type="caution">
    <text evidence="2">The sequence shown here is derived from an EMBL/GenBank/DDBJ whole genome shotgun (WGS) entry which is preliminary data.</text>
</comment>
<dbReference type="RefSeq" id="WP_184683540.1">
    <property type="nucleotide sequence ID" value="NZ_JACHLL010000004.1"/>
</dbReference>
<name>A0A7X0ES68_9PSED</name>
<evidence type="ECO:0000313" key="2">
    <source>
        <dbReference type="EMBL" id="MBB6342212.1"/>
    </source>
</evidence>
<dbReference type="GO" id="GO:0016491">
    <property type="term" value="F:oxidoreductase activity"/>
    <property type="evidence" value="ECO:0007669"/>
    <property type="project" value="InterPro"/>
</dbReference>
<dbReference type="Gene3D" id="3.40.109.10">
    <property type="entry name" value="NADH Oxidase"/>
    <property type="match status" value="2"/>
</dbReference>
<dbReference type="PANTHER" id="PTHR42741">
    <property type="entry name" value="NITROREDUCTASE FAMILY PROTEIN"/>
    <property type="match status" value="1"/>
</dbReference>
<feature type="domain" description="Nitroreductase" evidence="1">
    <location>
        <begin position="99"/>
        <end position="229"/>
    </location>
</feature>
<accession>A0A7X0ES68</accession>